<proteinExistence type="predicted"/>
<gene>
    <name evidence="2" type="ORF">HEP81_06566</name>
</gene>
<keyword evidence="1" id="KW-0812">Transmembrane</keyword>
<organism evidence="2 3">
    <name type="scientific">Streptomyces griseofuscus</name>
    <dbReference type="NCBI Taxonomy" id="146922"/>
    <lineage>
        <taxon>Bacteria</taxon>
        <taxon>Bacillati</taxon>
        <taxon>Actinomycetota</taxon>
        <taxon>Actinomycetes</taxon>
        <taxon>Kitasatosporales</taxon>
        <taxon>Streptomycetaceae</taxon>
        <taxon>Streptomyces</taxon>
    </lineage>
</organism>
<dbReference type="GeneID" id="91466091"/>
<dbReference type="Proteomes" id="UP000516422">
    <property type="component" value="Chromosome"/>
</dbReference>
<dbReference type="RefSeq" id="WP_190276116.1">
    <property type="nucleotide sequence ID" value="NZ_CP051006.1"/>
</dbReference>
<name>A0A7H1Q921_9ACTN</name>
<keyword evidence="1" id="KW-1133">Transmembrane helix</keyword>
<keyword evidence="1" id="KW-0472">Membrane</keyword>
<evidence type="ECO:0000313" key="3">
    <source>
        <dbReference type="Proteomes" id="UP000516422"/>
    </source>
</evidence>
<reference evidence="2 3" key="1">
    <citation type="submission" date="2020-04" db="EMBL/GenBank/DDBJ databases">
        <title>Characterization and engineering of Streptomyces griseofuscus DSM40191 as a potential heterologous host for expression of BGCs.</title>
        <authorList>
            <person name="Gren T."/>
            <person name="Whitford C.M."/>
            <person name="Mohite O.S."/>
            <person name="Joergensen T.S."/>
            <person name="Nielsen J.B."/>
            <person name="Lee S.Y."/>
            <person name="Weber T."/>
        </authorList>
    </citation>
    <scope>NUCLEOTIDE SEQUENCE [LARGE SCALE GENOMIC DNA]</scope>
    <source>
        <strain evidence="2 3">DSM 40191</strain>
    </source>
</reference>
<feature type="transmembrane region" description="Helical" evidence="1">
    <location>
        <begin position="12"/>
        <end position="37"/>
    </location>
</feature>
<sequence>MQRVLALRGLTAFAIPWGTIVAVVVGSAVVGVVAAALPPLRASWMNVLAAIAHE</sequence>
<protein>
    <submittedName>
        <fullName evidence="2">FtsX-like permease family protein</fullName>
    </submittedName>
</protein>
<evidence type="ECO:0000313" key="2">
    <source>
        <dbReference type="EMBL" id="QNT96801.1"/>
    </source>
</evidence>
<dbReference type="EMBL" id="CP051006">
    <property type="protein sequence ID" value="QNT96801.1"/>
    <property type="molecule type" value="Genomic_DNA"/>
</dbReference>
<accession>A0A7H1Q921</accession>
<dbReference type="KEGG" id="sgf:HEP81_06566"/>
<dbReference type="AlphaFoldDB" id="A0A7H1Q921"/>
<evidence type="ECO:0000256" key="1">
    <source>
        <dbReference type="SAM" id="Phobius"/>
    </source>
</evidence>